<dbReference type="InterPro" id="IPR013098">
    <property type="entry name" value="Ig_I-set"/>
</dbReference>
<dbReference type="Pfam" id="PF07679">
    <property type="entry name" value="I-set"/>
    <property type="match status" value="1"/>
</dbReference>
<proteinExistence type="predicted"/>
<sequence>MAVKEPRRTAFSHIVELLFEDVSVDCKNNYTLQINVDKRPYSITNETEQIVTYGALQIKPNKTLILDCENYGKPKGKVAWLKNNKTVNLDHEKFNLNAGKLEIFRTHPGDSSTYAFHVTKRYFGNVCLDVDEAIAPEQSQNKESDLSKTEIIKKHLSIRRNNESNFSVPSDPEVAKPLIDDSKFPKNSSKVAVKFVKQ</sequence>
<evidence type="ECO:0000256" key="1">
    <source>
        <dbReference type="SAM" id="MobiDB-lite"/>
    </source>
</evidence>
<dbReference type="SUPFAM" id="SSF48726">
    <property type="entry name" value="Immunoglobulin"/>
    <property type="match status" value="1"/>
</dbReference>
<dbReference type="PROSITE" id="PS50835">
    <property type="entry name" value="IG_LIKE"/>
    <property type="match status" value="1"/>
</dbReference>
<feature type="domain" description="Ig-like" evidence="2">
    <location>
        <begin position="40"/>
        <end position="135"/>
    </location>
</feature>
<dbReference type="Proteomes" id="UP000276133">
    <property type="component" value="Unassembled WGS sequence"/>
</dbReference>
<reference evidence="3 4" key="1">
    <citation type="journal article" date="2018" name="Sci. Rep.">
        <title>Genomic signatures of local adaptation to the degree of environmental predictability in rotifers.</title>
        <authorList>
            <person name="Franch-Gras L."/>
            <person name="Hahn C."/>
            <person name="Garcia-Roger E.M."/>
            <person name="Carmona M.J."/>
            <person name="Serra M."/>
            <person name="Gomez A."/>
        </authorList>
    </citation>
    <scope>NUCLEOTIDE SEQUENCE [LARGE SCALE GENOMIC DNA]</scope>
    <source>
        <strain evidence="3">HYR1</strain>
    </source>
</reference>
<comment type="caution">
    <text evidence="3">The sequence shown here is derived from an EMBL/GenBank/DDBJ whole genome shotgun (WGS) entry which is preliminary data.</text>
</comment>
<dbReference type="InterPro" id="IPR007110">
    <property type="entry name" value="Ig-like_dom"/>
</dbReference>
<protein>
    <recommendedName>
        <fullName evidence="2">Ig-like domain-containing protein</fullName>
    </recommendedName>
</protein>
<accession>A0A3M7PXL0</accession>
<dbReference type="InterPro" id="IPR036179">
    <property type="entry name" value="Ig-like_dom_sf"/>
</dbReference>
<keyword evidence="4" id="KW-1185">Reference proteome</keyword>
<dbReference type="Gene3D" id="2.60.40.10">
    <property type="entry name" value="Immunoglobulins"/>
    <property type="match status" value="1"/>
</dbReference>
<dbReference type="AlphaFoldDB" id="A0A3M7PXL0"/>
<feature type="region of interest" description="Disordered" evidence="1">
    <location>
        <begin position="162"/>
        <end position="188"/>
    </location>
</feature>
<dbReference type="InterPro" id="IPR013783">
    <property type="entry name" value="Ig-like_fold"/>
</dbReference>
<organism evidence="3 4">
    <name type="scientific">Brachionus plicatilis</name>
    <name type="common">Marine rotifer</name>
    <name type="synonym">Brachionus muelleri</name>
    <dbReference type="NCBI Taxonomy" id="10195"/>
    <lineage>
        <taxon>Eukaryota</taxon>
        <taxon>Metazoa</taxon>
        <taxon>Spiralia</taxon>
        <taxon>Gnathifera</taxon>
        <taxon>Rotifera</taxon>
        <taxon>Eurotatoria</taxon>
        <taxon>Monogononta</taxon>
        <taxon>Pseudotrocha</taxon>
        <taxon>Ploima</taxon>
        <taxon>Brachionidae</taxon>
        <taxon>Brachionus</taxon>
    </lineage>
</organism>
<dbReference type="OrthoDB" id="6106100at2759"/>
<gene>
    <name evidence="3" type="ORF">BpHYR1_045725</name>
</gene>
<evidence type="ECO:0000259" key="2">
    <source>
        <dbReference type="PROSITE" id="PS50835"/>
    </source>
</evidence>
<dbReference type="EMBL" id="REGN01008458">
    <property type="protein sequence ID" value="RNA03525.1"/>
    <property type="molecule type" value="Genomic_DNA"/>
</dbReference>
<evidence type="ECO:0000313" key="3">
    <source>
        <dbReference type="EMBL" id="RNA03525.1"/>
    </source>
</evidence>
<name>A0A3M7PXL0_BRAPC</name>
<evidence type="ECO:0000313" key="4">
    <source>
        <dbReference type="Proteomes" id="UP000276133"/>
    </source>
</evidence>